<name>A0ABU8S8K8_9SPHN</name>
<feature type="domain" description="Acyl-CoA dehydrogenase/oxidase N-terminal" evidence="9">
    <location>
        <begin position="13"/>
        <end position="123"/>
    </location>
</feature>
<dbReference type="InterPro" id="IPR046373">
    <property type="entry name" value="Acyl-CoA_Oxase/DH_mid-dom_sf"/>
</dbReference>
<dbReference type="InterPro" id="IPR009075">
    <property type="entry name" value="AcylCo_DH/oxidase_C"/>
</dbReference>
<keyword evidence="5 6" id="KW-0560">Oxidoreductase</keyword>
<dbReference type="PANTHER" id="PTHR43292:SF3">
    <property type="entry name" value="ACYL-COA DEHYDROGENASE FADE29"/>
    <property type="match status" value="1"/>
</dbReference>
<dbReference type="Pfam" id="PF00441">
    <property type="entry name" value="Acyl-CoA_dh_1"/>
    <property type="match status" value="1"/>
</dbReference>
<sequence length="400" mass="44164">MTLPVTDQASLDTLRSDLRTWLAANKPQGWRDITDHKAFAESQRQWFLKLVEAGYAVPHWPAEWPGGGRGLTEQKVIYEELAAADAPRLLLSFLSTYHAYATLHECANAEQKARYLPAILEGETWCQGFSEPGAGSDLAGIKCKAERVSRPEGDVYVVNGQKVWSTMAQYADMCLLLVRTSTEKAKQAGITYLLMDMKTPGVTVRPIEQIQGDEEFAEIFLDNVEVPVSQRVGEEGAGWAVAQATLSSERGLTLLELSNRMHSALARVSELIRAHGHGDDRGVLRDFGALVTQVDAVCALADRFLENRIAGIERVGDASIVKNAYSRALRAYSALGVRLGGIAEQYRAPITFGDLNTGNWMADFMNSYAWTIAGGSEEIQRNIIAERMLEMPREPKGWTL</sequence>
<evidence type="ECO:0000256" key="2">
    <source>
        <dbReference type="ARBA" id="ARBA00009347"/>
    </source>
</evidence>
<evidence type="ECO:0000313" key="10">
    <source>
        <dbReference type="EMBL" id="MEJ6009891.1"/>
    </source>
</evidence>
<evidence type="ECO:0000256" key="4">
    <source>
        <dbReference type="ARBA" id="ARBA00022827"/>
    </source>
</evidence>
<keyword evidence="4 6" id="KW-0274">FAD</keyword>
<dbReference type="EMBL" id="JBBHJY010000003">
    <property type="protein sequence ID" value="MEJ6009891.1"/>
    <property type="molecule type" value="Genomic_DNA"/>
</dbReference>
<evidence type="ECO:0000256" key="6">
    <source>
        <dbReference type="RuleBase" id="RU362125"/>
    </source>
</evidence>
<dbReference type="InterPro" id="IPR036250">
    <property type="entry name" value="AcylCo_DH-like_C"/>
</dbReference>
<evidence type="ECO:0000259" key="7">
    <source>
        <dbReference type="Pfam" id="PF00441"/>
    </source>
</evidence>
<dbReference type="InterPro" id="IPR037069">
    <property type="entry name" value="AcylCoA_DH/ox_N_sf"/>
</dbReference>
<accession>A0ABU8S8K8</accession>
<dbReference type="Gene3D" id="1.10.540.10">
    <property type="entry name" value="Acyl-CoA dehydrogenase/oxidase, N-terminal domain"/>
    <property type="match status" value="1"/>
</dbReference>
<gene>
    <name evidence="10" type="ORF">WG900_08155</name>
</gene>
<evidence type="ECO:0000259" key="9">
    <source>
        <dbReference type="Pfam" id="PF02771"/>
    </source>
</evidence>
<evidence type="ECO:0000256" key="1">
    <source>
        <dbReference type="ARBA" id="ARBA00001974"/>
    </source>
</evidence>
<dbReference type="Proteomes" id="UP001379235">
    <property type="component" value="Unassembled WGS sequence"/>
</dbReference>
<evidence type="ECO:0000259" key="8">
    <source>
        <dbReference type="Pfam" id="PF02770"/>
    </source>
</evidence>
<dbReference type="InterPro" id="IPR013786">
    <property type="entry name" value="AcylCoA_DH/ox_N"/>
</dbReference>
<dbReference type="Gene3D" id="2.40.110.10">
    <property type="entry name" value="Butyryl-CoA Dehydrogenase, subunit A, domain 2"/>
    <property type="match status" value="1"/>
</dbReference>
<dbReference type="SUPFAM" id="SSF47203">
    <property type="entry name" value="Acyl-CoA dehydrogenase C-terminal domain-like"/>
    <property type="match status" value="1"/>
</dbReference>
<dbReference type="InterPro" id="IPR052161">
    <property type="entry name" value="Mycobact_Acyl-CoA_DH"/>
</dbReference>
<dbReference type="Gene3D" id="1.20.140.10">
    <property type="entry name" value="Butyryl-CoA Dehydrogenase, subunit A, domain 3"/>
    <property type="match status" value="1"/>
</dbReference>
<dbReference type="PANTHER" id="PTHR43292">
    <property type="entry name" value="ACYL-COA DEHYDROGENASE"/>
    <property type="match status" value="1"/>
</dbReference>
<evidence type="ECO:0000256" key="3">
    <source>
        <dbReference type="ARBA" id="ARBA00022630"/>
    </source>
</evidence>
<evidence type="ECO:0000256" key="5">
    <source>
        <dbReference type="ARBA" id="ARBA00023002"/>
    </source>
</evidence>
<comment type="cofactor">
    <cofactor evidence="1 6">
        <name>FAD</name>
        <dbReference type="ChEBI" id="CHEBI:57692"/>
    </cofactor>
</comment>
<dbReference type="InterPro" id="IPR006091">
    <property type="entry name" value="Acyl-CoA_Oxase/DH_mid-dom"/>
</dbReference>
<organism evidence="10 11">
    <name type="scientific">Novosphingobium aquae</name>
    <dbReference type="NCBI Taxonomy" id="3133435"/>
    <lineage>
        <taxon>Bacteria</taxon>
        <taxon>Pseudomonadati</taxon>
        <taxon>Pseudomonadota</taxon>
        <taxon>Alphaproteobacteria</taxon>
        <taxon>Sphingomonadales</taxon>
        <taxon>Sphingomonadaceae</taxon>
        <taxon>Novosphingobium</taxon>
    </lineage>
</organism>
<reference evidence="10 11" key="1">
    <citation type="submission" date="2024-03" db="EMBL/GenBank/DDBJ databases">
        <authorList>
            <person name="Jo J.-H."/>
        </authorList>
    </citation>
    <scope>NUCLEOTIDE SEQUENCE [LARGE SCALE GENOMIC DNA]</scope>
    <source>
        <strain evidence="10 11">AS3R-12</strain>
    </source>
</reference>
<dbReference type="SUPFAM" id="SSF56645">
    <property type="entry name" value="Acyl-CoA dehydrogenase NM domain-like"/>
    <property type="match status" value="1"/>
</dbReference>
<keyword evidence="11" id="KW-1185">Reference proteome</keyword>
<dbReference type="RefSeq" id="WP_339966208.1">
    <property type="nucleotide sequence ID" value="NZ_JBBHJY010000003.1"/>
</dbReference>
<comment type="similarity">
    <text evidence="2 6">Belongs to the acyl-CoA dehydrogenase family.</text>
</comment>
<dbReference type="InterPro" id="IPR009100">
    <property type="entry name" value="AcylCoA_DH/oxidase_NM_dom_sf"/>
</dbReference>
<protein>
    <submittedName>
        <fullName evidence="10">Acyl-CoA dehydrogenase family protein</fullName>
    </submittedName>
</protein>
<feature type="domain" description="Acyl-CoA oxidase/dehydrogenase middle" evidence="8">
    <location>
        <begin position="126"/>
        <end position="224"/>
    </location>
</feature>
<proteinExistence type="inferred from homology"/>
<comment type="caution">
    <text evidence="10">The sequence shown here is derived from an EMBL/GenBank/DDBJ whole genome shotgun (WGS) entry which is preliminary data.</text>
</comment>
<feature type="domain" description="Acyl-CoA dehydrogenase/oxidase C-terminal" evidence="7">
    <location>
        <begin position="236"/>
        <end position="389"/>
    </location>
</feature>
<evidence type="ECO:0000313" key="11">
    <source>
        <dbReference type="Proteomes" id="UP001379235"/>
    </source>
</evidence>
<keyword evidence="3 6" id="KW-0285">Flavoprotein</keyword>
<dbReference type="Pfam" id="PF02770">
    <property type="entry name" value="Acyl-CoA_dh_M"/>
    <property type="match status" value="1"/>
</dbReference>
<dbReference type="Pfam" id="PF02771">
    <property type="entry name" value="Acyl-CoA_dh_N"/>
    <property type="match status" value="1"/>
</dbReference>